<feature type="non-terminal residue" evidence="2">
    <location>
        <position position="72"/>
    </location>
</feature>
<feature type="region of interest" description="Disordered" evidence="1">
    <location>
        <begin position="18"/>
        <end position="72"/>
    </location>
</feature>
<sequence length="72" mass="7724">SEIDQQYAEVIKSLTTQRKLESGLSSPKTNSSILRYSSNSSHDRSQSRPLAKLSLAPVARISPSSPSSSTSS</sequence>
<reference evidence="2" key="1">
    <citation type="submission" date="2023-10" db="EMBL/GenBank/DDBJ databases">
        <title>Genome assembly of Pristionchus species.</title>
        <authorList>
            <person name="Yoshida K."/>
            <person name="Sommer R.J."/>
        </authorList>
    </citation>
    <scope>NUCLEOTIDE SEQUENCE</scope>
    <source>
        <strain evidence="2">RS5133</strain>
    </source>
</reference>
<feature type="compositionally biased region" description="Low complexity" evidence="1">
    <location>
        <begin position="62"/>
        <end position="72"/>
    </location>
</feature>
<dbReference type="Proteomes" id="UP001432322">
    <property type="component" value="Unassembled WGS sequence"/>
</dbReference>
<evidence type="ECO:0000256" key="1">
    <source>
        <dbReference type="SAM" id="MobiDB-lite"/>
    </source>
</evidence>
<proteinExistence type="predicted"/>
<evidence type="ECO:0000313" key="3">
    <source>
        <dbReference type="Proteomes" id="UP001432322"/>
    </source>
</evidence>
<name>A0AAV5WT47_9BILA</name>
<accession>A0AAV5WT47</accession>
<dbReference type="AlphaFoldDB" id="A0AAV5WT47"/>
<gene>
    <name evidence="2" type="ORF">PFISCL1PPCAC_24171</name>
</gene>
<protein>
    <submittedName>
        <fullName evidence="2">Uncharacterized protein</fullName>
    </submittedName>
</protein>
<feature type="compositionally biased region" description="Polar residues" evidence="1">
    <location>
        <begin position="18"/>
        <end position="30"/>
    </location>
</feature>
<dbReference type="EMBL" id="BTSY01000006">
    <property type="protein sequence ID" value="GMT32874.1"/>
    <property type="molecule type" value="Genomic_DNA"/>
</dbReference>
<feature type="non-terminal residue" evidence="2">
    <location>
        <position position="1"/>
    </location>
</feature>
<organism evidence="2 3">
    <name type="scientific">Pristionchus fissidentatus</name>
    <dbReference type="NCBI Taxonomy" id="1538716"/>
    <lineage>
        <taxon>Eukaryota</taxon>
        <taxon>Metazoa</taxon>
        <taxon>Ecdysozoa</taxon>
        <taxon>Nematoda</taxon>
        <taxon>Chromadorea</taxon>
        <taxon>Rhabditida</taxon>
        <taxon>Rhabditina</taxon>
        <taxon>Diplogasteromorpha</taxon>
        <taxon>Diplogasteroidea</taxon>
        <taxon>Neodiplogasteridae</taxon>
        <taxon>Pristionchus</taxon>
    </lineage>
</organism>
<comment type="caution">
    <text evidence="2">The sequence shown here is derived from an EMBL/GenBank/DDBJ whole genome shotgun (WGS) entry which is preliminary data.</text>
</comment>
<feature type="compositionally biased region" description="Low complexity" evidence="1">
    <location>
        <begin position="31"/>
        <end position="40"/>
    </location>
</feature>
<keyword evidence="3" id="KW-1185">Reference proteome</keyword>
<evidence type="ECO:0000313" key="2">
    <source>
        <dbReference type="EMBL" id="GMT32874.1"/>
    </source>
</evidence>